<name>A0AAN9ZBH5_9ORTH</name>
<protein>
    <submittedName>
        <fullName evidence="2">Uncharacterized protein</fullName>
    </submittedName>
</protein>
<evidence type="ECO:0000256" key="1">
    <source>
        <dbReference type="SAM" id="MobiDB-lite"/>
    </source>
</evidence>
<comment type="caution">
    <text evidence="2">The sequence shown here is derived from an EMBL/GenBank/DDBJ whole genome shotgun (WGS) entry which is preliminary data.</text>
</comment>
<dbReference type="EMBL" id="JAZDUA010000070">
    <property type="protein sequence ID" value="KAK7869697.1"/>
    <property type="molecule type" value="Genomic_DNA"/>
</dbReference>
<keyword evidence="3" id="KW-1185">Reference proteome</keyword>
<feature type="compositionally biased region" description="Polar residues" evidence="1">
    <location>
        <begin position="1"/>
        <end position="11"/>
    </location>
</feature>
<dbReference type="Proteomes" id="UP001378592">
    <property type="component" value="Unassembled WGS sequence"/>
</dbReference>
<dbReference type="AlphaFoldDB" id="A0AAN9ZBH5"/>
<evidence type="ECO:0000313" key="2">
    <source>
        <dbReference type="EMBL" id="KAK7869697.1"/>
    </source>
</evidence>
<reference evidence="2 3" key="1">
    <citation type="submission" date="2024-03" db="EMBL/GenBank/DDBJ databases">
        <title>The genome assembly and annotation of the cricket Gryllus longicercus Weissman &amp; Gray.</title>
        <authorList>
            <person name="Szrajer S."/>
            <person name="Gray D."/>
            <person name="Ylla G."/>
        </authorList>
    </citation>
    <scope>NUCLEOTIDE SEQUENCE [LARGE SCALE GENOMIC DNA]</scope>
    <source>
        <strain evidence="2">DAG 2021-001</strain>
        <tissue evidence="2">Whole body minus gut</tissue>
    </source>
</reference>
<feature type="compositionally biased region" description="Low complexity" evidence="1">
    <location>
        <begin position="87"/>
        <end position="96"/>
    </location>
</feature>
<evidence type="ECO:0000313" key="3">
    <source>
        <dbReference type="Proteomes" id="UP001378592"/>
    </source>
</evidence>
<sequence>MQTKRSAQRSSGIRHVGGLEEISFGEPLSGTPRAPAAPPSTHPVSPARRGAGGGAAVAVRASQRRWAVRVRLTAEQRAARRTRTTRKTPAAKPTPAHGSESAPGRQLRGMFRQ</sequence>
<gene>
    <name evidence="2" type="ORF">R5R35_011769</name>
</gene>
<proteinExistence type="predicted"/>
<feature type="region of interest" description="Disordered" evidence="1">
    <location>
        <begin position="1"/>
        <end position="113"/>
    </location>
</feature>
<organism evidence="2 3">
    <name type="scientific">Gryllus longicercus</name>
    <dbReference type="NCBI Taxonomy" id="2509291"/>
    <lineage>
        <taxon>Eukaryota</taxon>
        <taxon>Metazoa</taxon>
        <taxon>Ecdysozoa</taxon>
        <taxon>Arthropoda</taxon>
        <taxon>Hexapoda</taxon>
        <taxon>Insecta</taxon>
        <taxon>Pterygota</taxon>
        <taxon>Neoptera</taxon>
        <taxon>Polyneoptera</taxon>
        <taxon>Orthoptera</taxon>
        <taxon>Ensifera</taxon>
        <taxon>Gryllidea</taxon>
        <taxon>Grylloidea</taxon>
        <taxon>Gryllidae</taxon>
        <taxon>Gryllinae</taxon>
        <taxon>Gryllus</taxon>
    </lineage>
</organism>
<accession>A0AAN9ZBH5</accession>